<accession>A0AAV9GUP2</accession>
<proteinExistence type="predicted"/>
<keyword evidence="2 6" id="KW-0812">Transmembrane</keyword>
<dbReference type="InterPro" id="IPR045863">
    <property type="entry name" value="CorA_TM1_TM2"/>
</dbReference>
<dbReference type="EMBL" id="MU865925">
    <property type="protein sequence ID" value="KAK4451998.1"/>
    <property type="molecule type" value="Genomic_DNA"/>
</dbReference>
<feature type="transmembrane region" description="Helical" evidence="6">
    <location>
        <begin position="508"/>
        <end position="529"/>
    </location>
</feature>
<keyword evidence="3 6" id="KW-1133">Transmembrane helix</keyword>
<organism evidence="7 8">
    <name type="scientific">Podospora aff. communis PSN243</name>
    <dbReference type="NCBI Taxonomy" id="3040156"/>
    <lineage>
        <taxon>Eukaryota</taxon>
        <taxon>Fungi</taxon>
        <taxon>Dikarya</taxon>
        <taxon>Ascomycota</taxon>
        <taxon>Pezizomycotina</taxon>
        <taxon>Sordariomycetes</taxon>
        <taxon>Sordariomycetidae</taxon>
        <taxon>Sordariales</taxon>
        <taxon>Podosporaceae</taxon>
        <taxon>Podospora</taxon>
    </lineage>
</organism>
<comment type="subcellular location">
    <subcellularLocation>
        <location evidence="1">Membrane</location>
        <topology evidence="1">Multi-pass membrane protein</topology>
    </subcellularLocation>
</comment>
<reference evidence="7" key="2">
    <citation type="submission" date="2023-05" db="EMBL/GenBank/DDBJ databases">
        <authorList>
            <consortium name="Lawrence Berkeley National Laboratory"/>
            <person name="Steindorff A."/>
            <person name="Hensen N."/>
            <person name="Bonometti L."/>
            <person name="Westerberg I."/>
            <person name="Brannstrom I.O."/>
            <person name="Guillou S."/>
            <person name="Cros-Aarteil S."/>
            <person name="Calhoun S."/>
            <person name="Haridas S."/>
            <person name="Kuo A."/>
            <person name="Mondo S."/>
            <person name="Pangilinan J."/>
            <person name="Riley R."/>
            <person name="Labutti K."/>
            <person name="Andreopoulos B."/>
            <person name="Lipzen A."/>
            <person name="Chen C."/>
            <person name="Yanf M."/>
            <person name="Daum C."/>
            <person name="Ng V."/>
            <person name="Clum A."/>
            <person name="Ohm R."/>
            <person name="Martin F."/>
            <person name="Silar P."/>
            <person name="Natvig D."/>
            <person name="Lalanne C."/>
            <person name="Gautier V."/>
            <person name="Ament-Velasquez S.L."/>
            <person name="Kruys A."/>
            <person name="Hutchinson M.I."/>
            <person name="Powell A.J."/>
            <person name="Barry K."/>
            <person name="Miller A.N."/>
            <person name="Grigoriev I.V."/>
            <person name="Debuchy R."/>
            <person name="Gladieux P."/>
            <person name="Thoren M.H."/>
            <person name="Johannesson H."/>
        </authorList>
    </citation>
    <scope>NUCLEOTIDE SEQUENCE</scope>
    <source>
        <strain evidence="7">PSN243</strain>
    </source>
</reference>
<keyword evidence="4 6" id="KW-0472">Membrane</keyword>
<evidence type="ECO:0000256" key="5">
    <source>
        <dbReference type="SAM" id="MobiDB-lite"/>
    </source>
</evidence>
<feature type="region of interest" description="Disordered" evidence="5">
    <location>
        <begin position="86"/>
        <end position="125"/>
    </location>
</feature>
<dbReference type="GO" id="GO:0046873">
    <property type="term" value="F:metal ion transmembrane transporter activity"/>
    <property type="evidence" value="ECO:0007669"/>
    <property type="project" value="InterPro"/>
</dbReference>
<dbReference type="Gene3D" id="1.20.58.340">
    <property type="entry name" value="Magnesium transport protein CorA, transmembrane region"/>
    <property type="match status" value="1"/>
</dbReference>
<protein>
    <submittedName>
        <fullName evidence="7">Uncharacterized protein</fullName>
    </submittedName>
</protein>
<evidence type="ECO:0000256" key="4">
    <source>
        <dbReference type="ARBA" id="ARBA00023136"/>
    </source>
</evidence>
<evidence type="ECO:0000256" key="1">
    <source>
        <dbReference type="ARBA" id="ARBA00004141"/>
    </source>
</evidence>
<evidence type="ECO:0000256" key="3">
    <source>
        <dbReference type="ARBA" id="ARBA00022989"/>
    </source>
</evidence>
<feature type="region of interest" description="Disordered" evidence="5">
    <location>
        <begin position="574"/>
        <end position="593"/>
    </location>
</feature>
<name>A0AAV9GUP2_9PEZI</name>
<comment type="caution">
    <text evidence="7">The sequence shown here is derived from an EMBL/GenBank/DDBJ whole genome shotgun (WGS) entry which is preliminary data.</text>
</comment>
<keyword evidence="8" id="KW-1185">Reference proteome</keyword>
<reference evidence="7" key="1">
    <citation type="journal article" date="2023" name="Mol. Phylogenet. Evol.">
        <title>Genome-scale phylogeny and comparative genomics of the fungal order Sordariales.</title>
        <authorList>
            <person name="Hensen N."/>
            <person name="Bonometti L."/>
            <person name="Westerberg I."/>
            <person name="Brannstrom I.O."/>
            <person name="Guillou S."/>
            <person name="Cros-Aarteil S."/>
            <person name="Calhoun S."/>
            <person name="Haridas S."/>
            <person name="Kuo A."/>
            <person name="Mondo S."/>
            <person name="Pangilinan J."/>
            <person name="Riley R."/>
            <person name="LaButti K."/>
            <person name="Andreopoulos B."/>
            <person name="Lipzen A."/>
            <person name="Chen C."/>
            <person name="Yan M."/>
            <person name="Daum C."/>
            <person name="Ng V."/>
            <person name="Clum A."/>
            <person name="Steindorff A."/>
            <person name="Ohm R.A."/>
            <person name="Martin F."/>
            <person name="Silar P."/>
            <person name="Natvig D.O."/>
            <person name="Lalanne C."/>
            <person name="Gautier V."/>
            <person name="Ament-Velasquez S.L."/>
            <person name="Kruys A."/>
            <person name="Hutchinson M.I."/>
            <person name="Powell A.J."/>
            <person name="Barry K."/>
            <person name="Miller A.N."/>
            <person name="Grigoriev I.V."/>
            <person name="Debuchy R."/>
            <person name="Gladieux P."/>
            <person name="Hiltunen Thoren M."/>
            <person name="Johannesson H."/>
        </authorList>
    </citation>
    <scope>NUCLEOTIDE SEQUENCE</scope>
    <source>
        <strain evidence="7">PSN243</strain>
    </source>
</reference>
<evidence type="ECO:0000313" key="7">
    <source>
        <dbReference type="EMBL" id="KAK4451998.1"/>
    </source>
</evidence>
<sequence>MRRVRQRYLQQHLPKMRHRKEPHVPMRAYMQPWGSMPTYEQYEAQIKACFARWPAAAKFYQSLIHHLHTATSSGWSSLQKPTTFLLGQSTGRSDRSKTGSTTSLGSDHSNSSSISSPSPTPASRTEQIRLGRHPHITVVEGFLAPETIGILGEWHRIRPEFFIDNLAPSKSCTYGSEQNAEAGRCELPLLPSQRENIIHVRFFSQLKLPNKGWKAQAAEALSTSPVSRLDRRRHQLETKRREYEQQLFDHRQYGVTRFRALHIHNEQSVTVEQMVSFTVKKESDKVWHGLFILDGGREFQRIDLPWAEYIETGADTDDHGAGFVPTVPYNLRVPDDESAAPQTPTKHYSPYHPGPDILSVAASSGVDAQLLVEDPFYILSCVYQAAACSRVQILDSIESEIAEYLAARGEEQNQVSEQLHRSLQLVRRVELFSIEDLTNINKLGSGQWPRTQQKVELELIRGKLRGDYECILEKCTSITLQCERTSNALVGLAQREESRAGVRESRNVANLTMLALLFIPLNYISSLFSMNVTPITEGVPIWYWAVPSGISALVTGIAIAVLWWKRTHRTKFDRQPPYDNDPNAPAKTPRYEL</sequence>
<dbReference type="SUPFAM" id="SSF144083">
    <property type="entry name" value="Magnesium transport protein CorA, transmembrane region"/>
    <property type="match status" value="1"/>
</dbReference>
<dbReference type="AlphaFoldDB" id="A0AAV9GUP2"/>
<gene>
    <name evidence="7" type="ORF">QBC34DRAFT_483410</name>
</gene>
<dbReference type="Pfam" id="PF01544">
    <property type="entry name" value="CorA"/>
    <property type="match status" value="1"/>
</dbReference>
<evidence type="ECO:0000256" key="2">
    <source>
        <dbReference type="ARBA" id="ARBA00022692"/>
    </source>
</evidence>
<feature type="transmembrane region" description="Helical" evidence="6">
    <location>
        <begin position="541"/>
        <end position="564"/>
    </location>
</feature>
<feature type="compositionally biased region" description="Low complexity" evidence="5">
    <location>
        <begin position="100"/>
        <end position="123"/>
    </location>
</feature>
<evidence type="ECO:0000313" key="8">
    <source>
        <dbReference type="Proteomes" id="UP001321760"/>
    </source>
</evidence>
<evidence type="ECO:0000256" key="6">
    <source>
        <dbReference type="SAM" id="Phobius"/>
    </source>
</evidence>
<dbReference type="GO" id="GO:0016020">
    <property type="term" value="C:membrane"/>
    <property type="evidence" value="ECO:0007669"/>
    <property type="project" value="UniProtKB-SubCell"/>
</dbReference>
<dbReference type="InterPro" id="IPR002523">
    <property type="entry name" value="MgTranspt_CorA/ZnTranspt_ZntB"/>
</dbReference>
<dbReference type="Proteomes" id="UP001321760">
    <property type="component" value="Unassembled WGS sequence"/>
</dbReference>